<reference evidence="1 2" key="1">
    <citation type="submission" date="2014-11" db="EMBL/GenBank/DDBJ databases">
        <title>Pan-genome of Gallibacterium spp.</title>
        <authorList>
            <person name="Kudirkiene E."/>
            <person name="Bojesen A.M."/>
        </authorList>
    </citation>
    <scope>NUCLEOTIDE SEQUENCE [LARGE SCALE GENOMIC DNA]</scope>
    <source>
        <strain evidence="1 2">18469/18</strain>
    </source>
</reference>
<dbReference type="InterPro" id="IPR010069">
    <property type="entry name" value="CdiA_FHA1_rpt"/>
</dbReference>
<name>A0AB36E3M7_9PAST</name>
<gene>
    <name evidence="1" type="ORF">QV09_11750</name>
</gene>
<evidence type="ECO:0000313" key="2">
    <source>
        <dbReference type="Proteomes" id="UP000092527"/>
    </source>
</evidence>
<comment type="caution">
    <text evidence="1">The sequence shown here is derived from an EMBL/GenBank/DDBJ whole genome shotgun (WGS) entry which is preliminary data.</text>
</comment>
<dbReference type="AlphaFoldDB" id="A0AB36E3M7"/>
<protein>
    <submittedName>
        <fullName evidence="1">Uncharacterized protein</fullName>
    </submittedName>
</protein>
<feature type="non-terminal residue" evidence="1">
    <location>
        <position position="1"/>
    </location>
</feature>
<evidence type="ECO:0000313" key="1">
    <source>
        <dbReference type="EMBL" id="OBX06766.1"/>
    </source>
</evidence>
<feature type="non-terminal residue" evidence="1">
    <location>
        <position position="347"/>
    </location>
</feature>
<dbReference type="NCBIfam" id="TIGR01731">
    <property type="entry name" value="fil_hemag_20aa"/>
    <property type="match status" value="1"/>
</dbReference>
<sequence length="347" mass="38729">LSLNRLKVKGNQLQLDNQQGVIESHGNLTLDLKQWENIGQVKSAANAKLSIHNDFRLDTPITVDGKLTLKVDNHFANQTQLVTGKGLTIEAKSIENPVQSELSSPKTLLKTEYLLNRGLIDGVKNIIFANQLDNLGSGRIYGDQLAIQSHTLNNLSEVDQSATIAARERLDLGVGTLTNYDHALILSQGNLYIGGALDDRYHATGQATFVDNGSATIEALGNGNINTQRLWNHDLHLRLGIHTDKEKFEEYAQNNNSRRYRQGVEGELDWTRKSRKAWFAFYNGSRSPSQNDWFGWEYTRTTDTTTIEHRDPAKILIAGNLSLNGNQLHNQYSQILVGKALTLGEQQ</sequence>
<dbReference type="Pfam" id="PF05594">
    <property type="entry name" value="Fil_haemagg"/>
    <property type="match status" value="3"/>
</dbReference>
<proteinExistence type="predicted"/>
<dbReference type="InterPro" id="IPR008619">
    <property type="entry name" value="Filamentous_hemagglutn_rpt"/>
</dbReference>
<dbReference type="EMBL" id="JTJU01000089">
    <property type="protein sequence ID" value="OBX06766.1"/>
    <property type="molecule type" value="Genomic_DNA"/>
</dbReference>
<organism evidence="1 2">
    <name type="scientific">Gallibacterium salpingitidis</name>
    <dbReference type="NCBI Taxonomy" id="505341"/>
    <lineage>
        <taxon>Bacteria</taxon>
        <taxon>Pseudomonadati</taxon>
        <taxon>Pseudomonadota</taxon>
        <taxon>Gammaproteobacteria</taxon>
        <taxon>Pasteurellales</taxon>
        <taxon>Pasteurellaceae</taxon>
        <taxon>Gallibacterium</taxon>
    </lineage>
</organism>
<accession>A0AB36E3M7</accession>
<dbReference type="Proteomes" id="UP000092527">
    <property type="component" value="Unassembled WGS sequence"/>
</dbReference>